<accession>A0ABY1PNQ3</accession>
<dbReference type="EMBL" id="FXUG01000001">
    <property type="protein sequence ID" value="SMP39840.1"/>
    <property type="molecule type" value="Genomic_DNA"/>
</dbReference>
<gene>
    <name evidence="1" type="ORF">SAMN06265222_101368</name>
</gene>
<protein>
    <recommendedName>
        <fullName evidence="3">Formylmethanofuran dehydrogenase subunit B</fullName>
    </recommendedName>
</protein>
<keyword evidence="2" id="KW-1185">Reference proteome</keyword>
<proteinExistence type="predicted"/>
<dbReference type="Proteomes" id="UP001158067">
    <property type="component" value="Unassembled WGS sequence"/>
</dbReference>
<dbReference type="RefSeq" id="WP_283430605.1">
    <property type="nucleotide sequence ID" value="NZ_FXUG01000001.1"/>
</dbReference>
<name>A0ABY1PNQ3_9BACT</name>
<evidence type="ECO:0000313" key="2">
    <source>
        <dbReference type="Proteomes" id="UP001158067"/>
    </source>
</evidence>
<comment type="caution">
    <text evidence="1">The sequence shown here is derived from an EMBL/GenBank/DDBJ whole genome shotgun (WGS) entry which is preliminary data.</text>
</comment>
<evidence type="ECO:0008006" key="3">
    <source>
        <dbReference type="Google" id="ProtNLM"/>
    </source>
</evidence>
<sequence length="320" mass="33873">MTEEARIVCPLCPLACDDVIVNSSGQLMVDGCEIASQFTMSSDRGDTDSVLASLPKRPWQVVTTGADLVTARSLLDLQASSQIDLAIESDPSVEAMLQSASRDGMIAATLAEVATRSDLIWLIGNAEQAYPRIAQKLRLNSAASPHVIRQQSISAEQLAAIASNPQELWQDSSYASLLIGPGAFLTGEEAISSTMVSRLTRLRNETARATTLTMDAAATLRSVSLWTRNHIPGDSQDISVDVRLGTPISTHAAPAKIQIGGHDPGPDQADAYIASSIAGLHKQSMIIRGDGSISLALSTPIASDLSSSSAVLQRLLSQHF</sequence>
<evidence type="ECO:0000313" key="1">
    <source>
        <dbReference type="EMBL" id="SMP39840.1"/>
    </source>
</evidence>
<organism evidence="1 2">
    <name type="scientific">Neorhodopirellula lusitana</name>
    <dbReference type="NCBI Taxonomy" id="445327"/>
    <lineage>
        <taxon>Bacteria</taxon>
        <taxon>Pseudomonadati</taxon>
        <taxon>Planctomycetota</taxon>
        <taxon>Planctomycetia</taxon>
        <taxon>Pirellulales</taxon>
        <taxon>Pirellulaceae</taxon>
        <taxon>Neorhodopirellula</taxon>
    </lineage>
</organism>
<reference evidence="1 2" key="1">
    <citation type="submission" date="2017-05" db="EMBL/GenBank/DDBJ databases">
        <authorList>
            <person name="Varghese N."/>
            <person name="Submissions S."/>
        </authorList>
    </citation>
    <scope>NUCLEOTIDE SEQUENCE [LARGE SCALE GENOMIC DNA]</scope>
    <source>
        <strain evidence="1 2">DSM 25457</strain>
    </source>
</reference>